<dbReference type="Proteomes" id="UP001391051">
    <property type="component" value="Unassembled WGS sequence"/>
</dbReference>
<keyword evidence="3" id="KW-1185">Reference proteome</keyword>
<comment type="caution">
    <text evidence="2">The sequence shown here is derived from an EMBL/GenBank/DDBJ whole genome shotgun (WGS) entry which is preliminary data.</text>
</comment>
<organism evidence="2 3">
    <name type="scientific">Apiospora aurea</name>
    <dbReference type="NCBI Taxonomy" id="335848"/>
    <lineage>
        <taxon>Eukaryota</taxon>
        <taxon>Fungi</taxon>
        <taxon>Dikarya</taxon>
        <taxon>Ascomycota</taxon>
        <taxon>Pezizomycotina</taxon>
        <taxon>Sordariomycetes</taxon>
        <taxon>Xylariomycetidae</taxon>
        <taxon>Amphisphaeriales</taxon>
        <taxon>Apiosporaceae</taxon>
        <taxon>Apiospora</taxon>
    </lineage>
</organism>
<feature type="region of interest" description="Disordered" evidence="1">
    <location>
        <begin position="46"/>
        <end position="68"/>
    </location>
</feature>
<reference evidence="2 3" key="1">
    <citation type="submission" date="2023-01" db="EMBL/GenBank/DDBJ databases">
        <title>Analysis of 21 Apiospora genomes using comparative genomics revels a genus with tremendous synthesis potential of carbohydrate active enzymes and secondary metabolites.</title>
        <authorList>
            <person name="Sorensen T."/>
        </authorList>
    </citation>
    <scope>NUCLEOTIDE SEQUENCE [LARGE SCALE GENOMIC DNA]</scope>
    <source>
        <strain evidence="2 3">CBS 24483</strain>
    </source>
</reference>
<evidence type="ECO:0000313" key="2">
    <source>
        <dbReference type="EMBL" id="KAK7966471.1"/>
    </source>
</evidence>
<protein>
    <submittedName>
        <fullName evidence="2">Uncharacterized protein</fullName>
    </submittedName>
</protein>
<evidence type="ECO:0000313" key="3">
    <source>
        <dbReference type="Proteomes" id="UP001391051"/>
    </source>
</evidence>
<accession>A0ABR1QUW4</accession>
<name>A0ABR1QUW4_9PEZI</name>
<dbReference type="RefSeq" id="XP_066705863.1">
    <property type="nucleotide sequence ID" value="XM_066836970.1"/>
</dbReference>
<evidence type="ECO:0000256" key="1">
    <source>
        <dbReference type="SAM" id="MobiDB-lite"/>
    </source>
</evidence>
<dbReference type="EMBL" id="JAQQWE010000001">
    <property type="protein sequence ID" value="KAK7966471.1"/>
    <property type="molecule type" value="Genomic_DNA"/>
</dbReference>
<gene>
    <name evidence="2" type="ORF">PG986_000748</name>
</gene>
<sequence length="145" mass="16019">MGLLQMAMQPFSRDCANLHHDLLLILEEDLGLWNNELVSRWPSADGEVHRTHHPTPRSTSTSQSEALVSQTEDRDARIMLALGFEDGTNEEMLVVCGAIVRKWVQAQLGIMGGGPRPISQAGRDGHQPKYSASYVGYEDSAVFIT</sequence>
<dbReference type="GeneID" id="92070032"/>
<proteinExistence type="predicted"/>